<dbReference type="EMBL" id="JACEIK010000633">
    <property type="protein sequence ID" value="MCD7460073.1"/>
    <property type="molecule type" value="Genomic_DNA"/>
</dbReference>
<comment type="caution">
    <text evidence="1">The sequence shown here is derived from an EMBL/GenBank/DDBJ whole genome shotgun (WGS) entry which is preliminary data.</text>
</comment>
<name>A0ABS8SM90_DATST</name>
<proteinExistence type="predicted"/>
<gene>
    <name evidence="1" type="ORF">HAX54_042791</name>
</gene>
<sequence>MGLNVRFSPHIFRLEPSPRVAALKAPVLLHVEGLTVSFDLCATPINALSHLCVVLGRAAPVPMPHARPCAAWLVRCHLRTCLARRATKAPLCASPCTGMPAPRAPHHAGVPAHRATGRAGVAV</sequence>
<protein>
    <submittedName>
        <fullName evidence="1">Uncharacterized protein</fullName>
    </submittedName>
</protein>
<dbReference type="Proteomes" id="UP000823775">
    <property type="component" value="Unassembled WGS sequence"/>
</dbReference>
<organism evidence="1 2">
    <name type="scientific">Datura stramonium</name>
    <name type="common">Jimsonweed</name>
    <name type="synonym">Common thornapple</name>
    <dbReference type="NCBI Taxonomy" id="4076"/>
    <lineage>
        <taxon>Eukaryota</taxon>
        <taxon>Viridiplantae</taxon>
        <taxon>Streptophyta</taxon>
        <taxon>Embryophyta</taxon>
        <taxon>Tracheophyta</taxon>
        <taxon>Spermatophyta</taxon>
        <taxon>Magnoliopsida</taxon>
        <taxon>eudicotyledons</taxon>
        <taxon>Gunneridae</taxon>
        <taxon>Pentapetalae</taxon>
        <taxon>asterids</taxon>
        <taxon>lamiids</taxon>
        <taxon>Solanales</taxon>
        <taxon>Solanaceae</taxon>
        <taxon>Solanoideae</taxon>
        <taxon>Datureae</taxon>
        <taxon>Datura</taxon>
    </lineage>
</organism>
<evidence type="ECO:0000313" key="1">
    <source>
        <dbReference type="EMBL" id="MCD7460073.1"/>
    </source>
</evidence>
<keyword evidence="2" id="KW-1185">Reference proteome</keyword>
<evidence type="ECO:0000313" key="2">
    <source>
        <dbReference type="Proteomes" id="UP000823775"/>
    </source>
</evidence>
<reference evidence="1 2" key="1">
    <citation type="journal article" date="2021" name="BMC Genomics">
        <title>Datura genome reveals duplications of psychoactive alkaloid biosynthetic genes and high mutation rate following tissue culture.</title>
        <authorList>
            <person name="Rajewski A."/>
            <person name="Carter-House D."/>
            <person name="Stajich J."/>
            <person name="Litt A."/>
        </authorList>
    </citation>
    <scope>NUCLEOTIDE SEQUENCE [LARGE SCALE GENOMIC DNA]</scope>
    <source>
        <strain evidence="1">AR-01</strain>
    </source>
</reference>
<accession>A0ABS8SM90</accession>